<accession>A0ABD5QSE2</accession>
<comment type="caution">
    <text evidence="1">The sequence shown here is derived from an EMBL/GenBank/DDBJ whole genome shotgun (WGS) entry which is preliminary data.</text>
</comment>
<dbReference type="EMBL" id="JBHSKV010000013">
    <property type="protein sequence ID" value="MFC5135098.1"/>
    <property type="molecule type" value="Genomic_DNA"/>
</dbReference>
<evidence type="ECO:0000313" key="1">
    <source>
        <dbReference type="EMBL" id="MFC5135098.1"/>
    </source>
</evidence>
<dbReference type="SUPFAM" id="SSF110710">
    <property type="entry name" value="TTHA0583/YokD-like"/>
    <property type="match status" value="1"/>
</dbReference>
<proteinExistence type="predicted"/>
<organism evidence="1 2">
    <name type="scientific">Halorubrum glutamatedens</name>
    <dbReference type="NCBI Taxonomy" id="2707018"/>
    <lineage>
        <taxon>Archaea</taxon>
        <taxon>Methanobacteriati</taxon>
        <taxon>Methanobacteriota</taxon>
        <taxon>Stenosarchaea group</taxon>
        <taxon>Halobacteria</taxon>
        <taxon>Halobacteriales</taxon>
        <taxon>Haloferacaceae</taxon>
        <taxon>Halorubrum</taxon>
    </lineage>
</organism>
<protein>
    <submittedName>
        <fullName evidence="1">AAC(3) family N-acetyltransferase</fullName>
    </submittedName>
</protein>
<gene>
    <name evidence="1" type="ORF">ACFPJA_10275</name>
</gene>
<sequence length="271" mass="31586">MITKAQVYANTANYFFRSKLRQSEFPIPVGEDVGPVREDQLDAVLSQYDDEVVFVHVGLSDIKTAFQTDPYHFLLSKLDSHFESVLAPGFTPSFRSSGIYHKEYSKPEYGTFSRLFLNDANYRTDDAIHSILVRGDYRFSQYDHHDSFGEDGCWSKLDEENVLYMNIGTPWIVSTQHHYIEHKADVPYLERSAHEGVIYYDETDSATVTQYNYRYDDPSKRSARKIAGYLRDQDVLSSYRLNGLKIRFFRAGDLRRSLMHRIESNPYYLIT</sequence>
<dbReference type="InterPro" id="IPR028345">
    <property type="entry name" value="Antibiotic_NAT-like"/>
</dbReference>
<keyword evidence="2" id="KW-1185">Reference proteome</keyword>
<dbReference type="Pfam" id="PF02522">
    <property type="entry name" value="Antibiotic_NAT"/>
    <property type="match status" value="1"/>
</dbReference>
<dbReference type="Proteomes" id="UP001596145">
    <property type="component" value="Unassembled WGS sequence"/>
</dbReference>
<name>A0ABD5QSE2_9EURY</name>
<dbReference type="InterPro" id="IPR003679">
    <property type="entry name" value="Amioglycoside_AcTrfase"/>
</dbReference>
<dbReference type="AlphaFoldDB" id="A0ABD5QSE2"/>
<dbReference type="RefSeq" id="WP_122104846.1">
    <property type="nucleotide sequence ID" value="NZ_JBHSKV010000013.1"/>
</dbReference>
<reference evidence="1 2" key="1">
    <citation type="journal article" date="2019" name="Int. J. Syst. Evol. Microbiol.">
        <title>The Global Catalogue of Microorganisms (GCM) 10K type strain sequencing project: providing services to taxonomists for standard genome sequencing and annotation.</title>
        <authorList>
            <consortium name="The Broad Institute Genomics Platform"/>
            <consortium name="The Broad Institute Genome Sequencing Center for Infectious Disease"/>
            <person name="Wu L."/>
            <person name="Ma J."/>
        </authorList>
    </citation>
    <scope>NUCLEOTIDE SEQUENCE [LARGE SCALE GENOMIC DNA]</scope>
    <source>
        <strain evidence="1 2">CGMCC 1.16026</strain>
    </source>
</reference>
<evidence type="ECO:0000313" key="2">
    <source>
        <dbReference type="Proteomes" id="UP001596145"/>
    </source>
</evidence>